<dbReference type="Gene3D" id="3.30.420.10">
    <property type="entry name" value="Ribonuclease H-like superfamily/Ribonuclease H"/>
    <property type="match status" value="1"/>
</dbReference>
<dbReference type="PANTHER" id="PTHR47331:SF1">
    <property type="entry name" value="GAG-LIKE PROTEIN"/>
    <property type="match status" value="1"/>
</dbReference>
<gene>
    <name evidence="3" type="primary">LOC125779660</name>
</gene>
<organism evidence="2 3">
    <name type="scientific">Bactrocera dorsalis</name>
    <name type="common">Oriental fruit fly</name>
    <name type="synonym">Dacus dorsalis</name>
    <dbReference type="NCBI Taxonomy" id="27457"/>
    <lineage>
        <taxon>Eukaryota</taxon>
        <taxon>Metazoa</taxon>
        <taxon>Ecdysozoa</taxon>
        <taxon>Arthropoda</taxon>
        <taxon>Hexapoda</taxon>
        <taxon>Insecta</taxon>
        <taxon>Pterygota</taxon>
        <taxon>Neoptera</taxon>
        <taxon>Endopterygota</taxon>
        <taxon>Diptera</taxon>
        <taxon>Brachycera</taxon>
        <taxon>Muscomorpha</taxon>
        <taxon>Tephritoidea</taxon>
        <taxon>Tephritidae</taxon>
        <taxon>Bactrocera</taxon>
        <taxon>Bactrocera</taxon>
    </lineage>
</organism>
<keyword evidence="2" id="KW-1185">Reference proteome</keyword>
<evidence type="ECO:0000259" key="1">
    <source>
        <dbReference type="Pfam" id="PF18701"/>
    </source>
</evidence>
<evidence type="ECO:0000313" key="2">
    <source>
        <dbReference type="Proteomes" id="UP001652620"/>
    </source>
</evidence>
<feature type="domain" description="DUF5641" evidence="1">
    <location>
        <begin position="166"/>
        <end position="259"/>
    </location>
</feature>
<dbReference type="Pfam" id="PF18701">
    <property type="entry name" value="DUF5641"/>
    <property type="match status" value="1"/>
</dbReference>
<reference evidence="3" key="1">
    <citation type="submission" date="2025-08" db="UniProtKB">
        <authorList>
            <consortium name="RefSeq"/>
        </authorList>
    </citation>
    <scope>IDENTIFICATION</scope>
    <source>
        <tissue evidence="3">Adult</tissue>
    </source>
</reference>
<evidence type="ECO:0000313" key="3">
    <source>
        <dbReference type="RefSeq" id="XP_049316895.1"/>
    </source>
</evidence>
<dbReference type="InterPro" id="IPR012337">
    <property type="entry name" value="RNaseH-like_sf"/>
</dbReference>
<dbReference type="PANTHER" id="PTHR47331">
    <property type="entry name" value="PHD-TYPE DOMAIN-CONTAINING PROTEIN"/>
    <property type="match status" value="1"/>
</dbReference>
<dbReference type="RefSeq" id="XP_049316895.1">
    <property type="nucleotide sequence ID" value="XM_049460938.1"/>
</dbReference>
<protein>
    <submittedName>
        <fullName evidence="3">Uncharacterized protein LOC125779660</fullName>
    </submittedName>
</protein>
<dbReference type="InterPro" id="IPR040676">
    <property type="entry name" value="DUF5641"/>
</dbReference>
<dbReference type="SUPFAM" id="SSF53098">
    <property type="entry name" value="Ribonuclease H-like"/>
    <property type="match status" value="1"/>
</dbReference>
<name>A0ABM3K5X8_BACDO</name>
<accession>A0ABM3K5X8</accession>
<dbReference type="InterPro" id="IPR036397">
    <property type="entry name" value="RNaseH_sf"/>
</dbReference>
<sequence length="268" mass="30929">MHLELAGDLSSIAFIAAFKRFTNRRGYCQHIYSENDTNFVDAEKELRLAYERCIRDERVSSYFANAQIFWHFNPPSAPHMGGFWEGGIKRIKYHLKRALDTSLLTYEEFATVLTEVEACVNSRPICFIPTNVNDFEVLTPGHFVIGEPLKGLPDPDVEVFKGTIFQRWQIIVPIRQHFWNRWRDEYLVSLQRRSKWIRSTPSLQKDDIVIIHEGNVPPTKWKLGRVIGTSPETDGQVRVVNVKTSEGELLRPVIKLSLLPTKGDIFSI</sequence>
<dbReference type="GeneID" id="125779660"/>
<proteinExistence type="predicted"/>
<dbReference type="Proteomes" id="UP001652620">
    <property type="component" value="Chromosome 6"/>
</dbReference>